<dbReference type="Proteomes" id="UP000006844">
    <property type="component" value="Chromosome"/>
</dbReference>
<evidence type="ECO:0000313" key="1">
    <source>
        <dbReference type="EMBL" id="ADV81335.1"/>
    </source>
</evidence>
<dbReference type="EMBL" id="CP002467">
    <property type="protein sequence ID" value="ADV81335.1"/>
    <property type="molecule type" value="Genomic_DNA"/>
</dbReference>
<accession>E8V360</accession>
<dbReference type="OrthoDB" id="121471at2"/>
<name>E8V360_TERSS</name>
<dbReference type="RefSeq" id="WP_013567068.1">
    <property type="nucleotide sequence ID" value="NC_014963.1"/>
</dbReference>
<sequence>MESESINKFALHDLTDLRNELLQAGLDSWQAAELVSTFIAGRGYGVSSGDARTAVARMEFRNCSLECMQAEMEHLALPM</sequence>
<keyword evidence="2" id="KW-1185">Reference proteome</keyword>
<proteinExistence type="predicted"/>
<dbReference type="HOGENOM" id="CLU_2604845_0_0_0"/>
<dbReference type="AlphaFoldDB" id="E8V360"/>
<dbReference type="STRING" id="401053.AciPR4_0500"/>
<protein>
    <submittedName>
        <fullName evidence="1">Uncharacterized protein</fullName>
    </submittedName>
</protein>
<reference evidence="1 2" key="1">
    <citation type="journal article" date="2012" name="Stand. Genomic Sci.">
        <title>Complete genome sequence of Terriglobus saanensis type strain SP1PR4(T), an Acidobacteria from tundra soil.</title>
        <authorList>
            <person name="Rawat S.R."/>
            <person name="Mannisto M.K."/>
            <person name="Starovoytov V."/>
            <person name="Goodwin L."/>
            <person name="Nolan M."/>
            <person name="Hauser L."/>
            <person name="Land M."/>
            <person name="Davenport K.W."/>
            <person name="Woyke T."/>
            <person name="Haggblom M.M."/>
        </authorList>
    </citation>
    <scope>NUCLEOTIDE SEQUENCE</scope>
    <source>
        <strain evidence="2">ATCC BAA-1853 / DSM 23119 / SP1PR4</strain>
    </source>
</reference>
<organism evidence="1 2">
    <name type="scientific">Terriglobus saanensis (strain ATCC BAA-1853 / DSM 23119 / SP1PR4)</name>
    <dbReference type="NCBI Taxonomy" id="401053"/>
    <lineage>
        <taxon>Bacteria</taxon>
        <taxon>Pseudomonadati</taxon>
        <taxon>Acidobacteriota</taxon>
        <taxon>Terriglobia</taxon>
        <taxon>Terriglobales</taxon>
        <taxon>Acidobacteriaceae</taxon>
        <taxon>Terriglobus</taxon>
    </lineage>
</organism>
<evidence type="ECO:0000313" key="2">
    <source>
        <dbReference type="Proteomes" id="UP000006844"/>
    </source>
</evidence>
<dbReference type="eggNOG" id="ENOG50336KP">
    <property type="taxonomic scope" value="Bacteria"/>
</dbReference>
<dbReference type="KEGG" id="tsa:AciPR4_0500"/>
<gene>
    <name evidence="1" type="ordered locus">AciPR4_0500</name>
</gene>